<name>A0A3E1Y508_9BACT</name>
<feature type="signal peptide" evidence="1">
    <location>
        <begin position="1"/>
        <end position="19"/>
    </location>
</feature>
<evidence type="ECO:0000256" key="1">
    <source>
        <dbReference type="SAM" id="SignalP"/>
    </source>
</evidence>
<dbReference type="AlphaFoldDB" id="A0A3E1Y508"/>
<dbReference type="RefSeq" id="WP_116977949.1">
    <property type="nucleotide sequence ID" value="NZ_QPMM01000012.1"/>
</dbReference>
<accession>A0A3E1Y508</accession>
<dbReference type="Proteomes" id="UP000260644">
    <property type="component" value="Unassembled WGS sequence"/>
</dbReference>
<protein>
    <recommendedName>
        <fullName evidence="4">GLPGLI family protein</fullName>
    </recommendedName>
</protein>
<dbReference type="EMBL" id="QPMM01000012">
    <property type="protein sequence ID" value="RFS19761.1"/>
    <property type="molecule type" value="Genomic_DNA"/>
</dbReference>
<reference evidence="2 3" key="1">
    <citation type="submission" date="2018-07" db="EMBL/GenBank/DDBJ databases">
        <title>Chitinophaga K2CV101002-2 sp. nov., isolated from a monsoon evergreen broad-leaved forest soil.</title>
        <authorList>
            <person name="Lv Y."/>
        </authorList>
    </citation>
    <scope>NUCLEOTIDE SEQUENCE [LARGE SCALE GENOMIC DNA]</scope>
    <source>
        <strain evidence="2 3">GDMCC 1.1288</strain>
    </source>
</reference>
<keyword evidence="3" id="KW-1185">Reference proteome</keyword>
<organism evidence="2 3">
    <name type="scientific">Chitinophaga silvatica</name>
    <dbReference type="NCBI Taxonomy" id="2282649"/>
    <lineage>
        <taxon>Bacteria</taxon>
        <taxon>Pseudomonadati</taxon>
        <taxon>Bacteroidota</taxon>
        <taxon>Chitinophagia</taxon>
        <taxon>Chitinophagales</taxon>
        <taxon>Chitinophagaceae</taxon>
        <taxon>Chitinophaga</taxon>
    </lineage>
</organism>
<dbReference type="OrthoDB" id="659560at2"/>
<feature type="chain" id="PRO_5017614915" description="GLPGLI family protein" evidence="1">
    <location>
        <begin position="20"/>
        <end position="190"/>
    </location>
</feature>
<evidence type="ECO:0000313" key="3">
    <source>
        <dbReference type="Proteomes" id="UP000260644"/>
    </source>
</evidence>
<sequence>MKTLLLALTIAVTSVSAHAQIIKMKPVLEPIADSIIYQTENVMLVFDRKELADYMNNMDTVLKNGKFDNRIIGSVQLSRLDRNEMANHFLKAYCYLEDSTNKDFSYSTGRMNMLWAEDGGIELPYVEILLPDLLADGRVRITERSSKAYQASYRMIAEPVNGTNFRTYRLNNGKEVFRESTYRAEQLTRR</sequence>
<gene>
    <name evidence="2" type="ORF">DVR12_21945</name>
</gene>
<comment type="caution">
    <text evidence="2">The sequence shown here is derived from an EMBL/GenBank/DDBJ whole genome shotgun (WGS) entry which is preliminary data.</text>
</comment>
<evidence type="ECO:0000313" key="2">
    <source>
        <dbReference type="EMBL" id="RFS19761.1"/>
    </source>
</evidence>
<keyword evidence="1" id="KW-0732">Signal</keyword>
<proteinExistence type="predicted"/>
<evidence type="ECO:0008006" key="4">
    <source>
        <dbReference type="Google" id="ProtNLM"/>
    </source>
</evidence>